<evidence type="ECO:0000256" key="1">
    <source>
        <dbReference type="SAM" id="MobiDB-lite"/>
    </source>
</evidence>
<feature type="compositionally biased region" description="Basic residues" evidence="1">
    <location>
        <begin position="81"/>
        <end position="93"/>
    </location>
</feature>
<dbReference type="EMBL" id="JACGWL010000002">
    <property type="protein sequence ID" value="KAK4408118.1"/>
    <property type="molecule type" value="Genomic_DNA"/>
</dbReference>
<name>A0AAE1XAZ3_9LAMI</name>
<dbReference type="Gene3D" id="3.30.720.10">
    <property type="entry name" value="Signal recognition particle alu RNA binding heterodimer, srp9/1"/>
    <property type="match status" value="1"/>
</dbReference>
<feature type="compositionally biased region" description="Polar residues" evidence="1">
    <location>
        <begin position="1"/>
        <end position="23"/>
    </location>
</feature>
<feature type="domain" description="SRP9" evidence="2">
    <location>
        <begin position="320"/>
        <end position="361"/>
    </location>
</feature>
<dbReference type="GO" id="GO:0006614">
    <property type="term" value="P:SRP-dependent cotranslational protein targeting to membrane"/>
    <property type="evidence" value="ECO:0007669"/>
    <property type="project" value="InterPro"/>
</dbReference>
<reference evidence="3" key="2">
    <citation type="journal article" date="2024" name="Plant">
        <title>Genomic evolution and insights into agronomic trait innovations of Sesamum species.</title>
        <authorList>
            <person name="Miao H."/>
            <person name="Wang L."/>
            <person name="Qu L."/>
            <person name="Liu H."/>
            <person name="Sun Y."/>
            <person name="Le M."/>
            <person name="Wang Q."/>
            <person name="Wei S."/>
            <person name="Zheng Y."/>
            <person name="Lin W."/>
            <person name="Duan Y."/>
            <person name="Cao H."/>
            <person name="Xiong S."/>
            <person name="Wang X."/>
            <person name="Wei L."/>
            <person name="Li C."/>
            <person name="Ma Q."/>
            <person name="Ju M."/>
            <person name="Zhao R."/>
            <person name="Li G."/>
            <person name="Mu C."/>
            <person name="Tian Q."/>
            <person name="Mei H."/>
            <person name="Zhang T."/>
            <person name="Gao T."/>
            <person name="Zhang H."/>
        </authorList>
    </citation>
    <scope>NUCLEOTIDE SEQUENCE</scope>
    <source>
        <strain evidence="3">K16</strain>
    </source>
</reference>
<evidence type="ECO:0000313" key="4">
    <source>
        <dbReference type="Proteomes" id="UP001289374"/>
    </source>
</evidence>
<accession>A0AAE1XAZ3</accession>
<comment type="caution">
    <text evidence="3">The sequence shown here is derived from an EMBL/GenBank/DDBJ whole genome shotgun (WGS) entry which is preliminary data.</text>
</comment>
<dbReference type="PANTHER" id="PTHR46293:SF1">
    <property type="entry name" value="OS03G0632800 PROTEIN"/>
    <property type="match status" value="1"/>
</dbReference>
<evidence type="ECO:0000313" key="3">
    <source>
        <dbReference type="EMBL" id="KAK4408118.1"/>
    </source>
</evidence>
<dbReference type="GO" id="GO:0008312">
    <property type="term" value="F:7S RNA binding"/>
    <property type="evidence" value="ECO:0007669"/>
    <property type="project" value="InterPro"/>
</dbReference>
<dbReference type="Proteomes" id="UP001289374">
    <property type="component" value="Unassembled WGS sequence"/>
</dbReference>
<dbReference type="InterPro" id="IPR044807">
    <property type="entry name" value="DRIP1-like"/>
</dbReference>
<sequence length="502" mass="56182">MNKFTQSLRQNSAAGEPSNQPNSDRGRGNAPDYWEGKVDLWKPLTCLVEAANRSKSSKFSTQGTLAKSEEQLSYENEGLPRKTKNKEQRKKSKVKDEKNYGDHAPPESERPKKFSRIREKARNFGELAPPQAVLDAASAKLDRRTNPIWFSLVASNEVEGDAPPLPQLSASYLRIKDGNIPVSFIQKYLKRKLDLTTEAETVIPTLTLNNLVDLWLQTTSTERVSATIGSSAKEFVMVSIEVYDHGIVVEEVVQVGGTWGKEFGFQISLCLYLRRCLCFDAIIADNISRDGALIELRAVSFGAICGNETMYPSQTLRLATRYVMKYRHCDGKLVLKVTDDKECIKFKTDQAQDAKKMEKLNNVFFTLMARGPEGILLTEVFTSLDTYLLLEFVTIIGNDHLVWKWTGGGRKVGIGKSVQYLEIQSISLWKYYFFISGGHNTYPARIPGVNALSHFVKLGDDGKISLEMTKQLVSVFLADISEVGGKEQAEAQPAKKGRGRKQ</sequence>
<dbReference type="InterPro" id="IPR009018">
    <property type="entry name" value="Signal_recog_particle_SRP9/14"/>
</dbReference>
<keyword evidence="4" id="KW-1185">Reference proteome</keyword>
<feature type="compositionally biased region" description="Polar residues" evidence="1">
    <location>
        <begin position="53"/>
        <end position="65"/>
    </location>
</feature>
<evidence type="ECO:0000259" key="2">
    <source>
        <dbReference type="Pfam" id="PF05486"/>
    </source>
</evidence>
<dbReference type="InterPro" id="IPR039432">
    <property type="entry name" value="SRP9_dom"/>
</dbReference>
<dbReference type="PANTHER" id="PTHR46293">
    <property type="entry name" value="E3 UBIQUITIN PROTEIN LIGASE DRIP1"/>
    <property type="match status" value="1"/>
</dbReference>
<gene>
    <name evidence="3" type="ORF">Sango_0392800</name>
</gene>
<dbReference type="SUPFAM" id="SSF54762">
    <property type="entry name" value="Signal recognition particle alu RNA binding heterodimer, SRP9/14"/>
    <property type="match status" value="1"/>
</dbReference>
<proteinExistence type="predicted"/>
<organism evidence="3 4">
    <name type="scientific">Sesamum angolense</name>
    <dbReference type="NCBI Taxonomy" id="2727404"/>
    <lineage>
        <taxon>Eukaryota</taxon>
        <taxon>Viridiplantae</taxon>
        <taxon>Streptophyta</taxon>
        <taxon>Embryophyta</taxon>
        <taxon>Tracheophyta</taxon>
        <taxon>Spermatophyta</taxon>
        <taxon>Magnoliopsida</taxon>
        <taxon>eudicotyledons</taxon>
        <taxon>Gunneridae</taxon>
        <taxon>Pentapetalae</taxon>
        <taxon>asterids</taxon>
        <taxon>lamiids</taxon>
        <taxon>Lamiales</taxon>
        <taxon>Pedaliaceae</taxon>
        <taxon>Sesamum</taxon>
    </lineage>
</organism>
<dbReference type="GO" id="GO:0048500">
    <property type="term" value="C:signal recognition particle"/>
    <property type="evidence" value="ECO:0007669"/>
    <property type="project" value="InterPro"/>
</dbReference>
<protein>
    <submittedName>
        <fullName evidence="3">E3 ubiquitin protein ligase DRIP2</fullName>
    </submittedName>
</protein>
<dbReference type="GO" id="GO:0004842">
    <property type="term" value="F:ubiquitin-protein transferase activity"/>
    <property type="evidence" value="ECO:0007669"/>
    <property type="project" value="InterPro"/>
</dbReference>
<feature type="region of interest" description="Disordered" evidence="1">
    <location>
        <begin position="52"/>
        <end position="114"/>
    </location>
</feature>
<dbReference type="Pfam" id="PF05486">
    <property type="entry name" value="SRP9-21"/>
    <property type="match status" value="1"/>
</dbReference>
<reference evidence="3" key="1">
    <citation type="submission" date="2020-06" db="EMBL/GenBank/DDBJ databases">
        <authorList>
            <person name="Li T."/>
            <person name="Hu X."/>
            <person name="Zhang T."/>
            <person name="Song X."/>
            <person name="Zhang H."/>
            <person name="Dai N."/>
            <person name="Sheng W."/>
            <person name="Hou X."/>
            <person name="Wei L."/>
        </authorList>
    </citation>
    <scope>NUCLEOTIDE SEQUENCE</scope>
    <source>
        <strain evidence="3">K16</strain>
        <tissue evidence="3">Leaf</tissue>
    </source>
</reference>
<feature type="compositionally biased region" description="Basic and acidic residues" evidence="1">
    <location>
        <begin position="94"/>
        <end position="114"/>
    </location>
</feature>
<dbReference type="AlphaFoldDB" id="A0AAE1XAZ3"/>
<feature type="region of interest" description="Disordered" evidence="1">
    <location>
        <begin position="1"/>
        <end position="34"/>
    </location>
</feature>